<evidence type="ECO:0000256" key="1">
    <source>
        <dbReference type="SAM" id="Coils"/>
    </source>
</evidence>
<evidence type="ECO:0000313" key="4">
    <source>
        <dbReference type="Proteomes" id="UP001190926"/>
    </source>
</evidence>
<reference evidence="3 4" key="1">
    <citation type="journal article" date="2021" name="Nat. Commun.">
        <title>Incipient diploidization of the medicinal plant Perilla within 10,000 years.</title>
        <authorList>
            <person name="Zhang Y."/>
            <person name="Shen Q."/>
            <person name="Leng L."/>
            <person name="Zhang D."/>
            <person name="Chen S."/>
            <person name="Shi Y."/>
            <person name="Ning Z."/>
            <person name="Chen S."/>
        </authorList>
    </citation>
    <scope>NUCLEOTIDE SEQUENCE [LARGE SCALE GENOMIC DNA]</scope>
    <source>
        <strain evidence="4">cv. PC099</strain>
    </source>
</reference>
<dbReference type="AlphaFoldDB" id="A0AAD4IQG5"/>
<feature type="non-terminal residue" evidence="3">
    <location>
        <position position="480"/>
    </location>
</feature>
<evidence type="ECO:0000256" key="2">
    <source>
        <dbReference type="SAM" id="MobiDB-lite"/>
    </source>
</evidence>
<name>A0AAD4IQG5_PERFH</name>
<protein>
    <submittedName>
        <fullName evidence="3">Uncharacterized protein</fullName>
    </submittedName>
</protein>
<sequence length="480" mass="54592">MDNKEKLIALQKAYADIILNISKEAAARVLSSERRAVQYQHELKVAKDEALRILLRLKQMMDARTSEAEAATLNQQKKIEELEAQLQEAEDIVNDLREELREVQAELERLKKNNLQHVNDSSREVPVTIHSYESSKFLHPESRDEFAVASEITMSNPSQQNECSKCYYSKKDCRCSSHIRSRHLPSIILRDSYKEPGLYRNGCTQRILACERNLLDKELCLPGETDSLKDKNKSIDQEEGGYTRKAPPFGVKTLSELENKLLADINLSSFQPFRRKRKRATKQREIVTCLTTKLPDLFQKPDQLPELSTRNIRVSVEDNAHSRESPSTIAPILSPDEAEKGIHQGCEESSGGRVLQNEEGLNEKIVPLGEESGFAESFLPPVCKETVEKDDMPSNSSEWSLSDSTKGLPSEPVRERIIKYTFQRKRKRGTPSGSEVNVSPEMEKRNEDNKITRKNQDPSKASLLSESSRDSRRLAQVARQ</sequence>
<comment type="caution">
    <text evidence="3">The sequence shown here is derived from an EMBL/GenBank/DDBJ whole genome shotgun (WGS) entry which is preliminary data.</text>
</comment>
<dbReference type="PANTHER" id="PTHR34778:SF2">
    <property type="entry name" value="OS02G0580700 PROTEIN"/>
    <property type="match status" value="1"/>
</dbReference>
<accession>A0AAD4IQG5</accession>
<feature type="compositionally biased region" description="Polar residues" evidence="2">
    <location>
        <begin position="393"/>
        <end position="407"/>
    </location>
</feature>
<keyword evidence="1" id="KW-0175">Coiled coil</keyword>
<keyword evidence="4" id="KW-1185">Reference proteome</keyword>
<dbReference type="EMBL" id="SDAM02029498">
    <property type="protein sequence ID" value="KAH6757002.1"/>
    <property type="molecule type" value="Genomic_DNA"/>
</dbReference>
<feature type="compositionally biased region" description="Basic and acidic residues" evidence="2">
    <location>
        <begin position="441"/>
        <end position="457"/>
    </location>
</feature>
<organism evidence="3 4">
    <name type="scientific">Perilla frutescens var. hirtella</name>
    <name type="common">Perilla citriodora</name>
    <name type="synonym">Perilla setoyensis</name>
    <dbReference type="NCBI Taxonomy" id="608512"/>
    <lineage>
        <taxon>Eukaryota</taxon>
        <taxon>Viridiplantae</taxon>
        <taxon>Streptophyta</taxon>
        <taxon>Embryophyta</taxon>
        <taxon>Tracheophyta</taxon>
        <taxon>Spermatophyta</taxon>
        <taxon>Magnoliopsida</taxon>
        <taxon>eudicotyledons</taxon>
        <taxon>Gunneridae</taxon>
        <taxon>Pentapetalae</taxon>
        <taxon>asterids</taxon>
        <taxon>lamiids</taxon>
        <taxon>Lamiales</taxon>
        <taxon>Lamiaceae</taxon>
        <taxon>Nepetoideae</taxon>
        <taxon>Elsholtzieae</taxon>
        <taxon>Perilla</taxon>
    </lineage>
</organism>
<dbReference type="PANTHER" id="PTHR34778">
    <property type="entry name" value="OS02G0580700 PROTEIN"/>
    <property type="match status" value="1"/>
</dbReference>
<gene>
    <name evidence="3" type="ORF">C2S53_009236</name>
</gene>
<feature type="region of interest" description="Disordered" evidence="2">
    <location>
        <begin position="387"/>
        <end position="480"/>
    </location>
</feature>
<feature type="coiled-coil region" evidence="1">
    <location>
        <begin position="63"/>
        <end position="120"/>
    </location>
</feature>
<evidence type="ECO:0000313" key="3">
    <source>
        <dbReference type="EMBL" id="KAH6757002.1"/>
    </source>
</evidence>
<proteinExistence type="predicted"/>
<dbReference type="Proteomes" id="UP001190926">
    <property type="component" value="Unassembled WGS sequence"/>
</dbReference>